<comment type="caution">
    <text evidence="2">The sequence shown here is derived from an EMBL/GenBank/DDBJ whole genome shotgun (WGS) entry which is preliminary data.</text>
</comment>
<dbReference type="EMBL" id="JADWYS010000001">
    <property type="protein sequence ID" value="MBG9387938.1"/>
    <property type="molecule type" value="Genomic_DNA"/>
</dbReference>
<evidence type="ECO:0000313" key="2">
    <source>
        <dbReference type="EMBL" id="MBG9387938.1"/>
    </source>
</evidence>
<accession>A0A931H3Q8</accession>
<reference evidence="2" key="1">
    <citation type="submission" date="2020-11" db="EMBL/GenBank/DDBJ databases">
        <title>Bacterial whole genome sequence for Caenimonas sp. DR4.4.</title>
        <authorList>
            <person name="Le V."/>
            <person name="Ko S.-R."/>
            <person name="Ahn C.-Y."/>
            <person name="Oh H.-M."/>
        </authorList>
    </citation>
    <scope>NUCLEOTIDE SEQUENCE</scope>
    <source>
        <strain evidence="2">DR4.4</strain>
    </source>
</reference>
<dbReference type="RefSeq" id="WP_196985824.1">
    <property type="nucleotide sequence ID" value="NZ_JADWYS010000001.1"/>
</dbReference>
<name>A0A931H3Q8_9BURK</name>
<gene>
    <name evidence="2" type="ORF">I5803_07900</name>
</gene>
<dbReference type="Proteomes" id="UP000651050">
    <property type="component" value="Unassembled WGS sequence"/>
</dbReference>
<sequence>MQLFPSRWLSSSSKTSPPPDDFLATSTEGWWAAVETRRSPSAPKPDNLAGIRRQMCRLLQDCPGTARDSVLASLKRAYTADEAWMLRSNVYQCIAHRHGESEARERVNGLIPHFQDLMPASRLRPI</sequence>
<feature type="region of interest" description="Disordered" evidence="1">
    <location>
        <begin position="1"/>
        <end position="21"/>
    </location>
</feature>
<keyword evidence="3" id="KW-1185">Reference proteome</keyword>
<evidence type="ECO:0000256" key="1">
    <source>
        <dbReference type="SAM" id="MobiDB-lite"/>
    </source>
</evidence>
<evidence type="ECO:0000313" key="3">
    <source>
        <dbReference type="Proteomes" id="UP000651050"/>
    </source>
</evidence>
<organism evidence="2 3">
    <name type="scientific">Caenimonas aquaedulcis</name>
    <dbReference type="NCBI Taxonomy" id="2793270"/>
    <lineage>
        <taxon>Bacteria</taxon>
        <taxon>Pseudomonadati</taxon>
        <taxon>Pseudomonadota</taxon>
        <taxon>Betaproteobacteria</taxon>
        <taxon>Burkholderiales</taxon>
        <taxon>Comamonadaceae</taxon>
        <taxon>Caenimonas</taxon>
    </lineage>
</organism>
<proteinExistence type="predicted"/>
<dbReference type="AlphaFoldDB" id="A0A931H3Q8"/>
<protein>
    <submittedName>
        <fullName evidence="2">Uncharacterized protein</fullName>
    </submittedName>
</protein>
<feature type="compositionally biased region" description="Low complexity" evidence="1">
    <location>
        <begin position="1"/>
        <end position="15"/>
    </location>
</feature>